<keyword evidence="3" id="KW-1185">Reference proteome</keyword>
<reference evidence="3" key="1">
    <citation type="submission" date="2016-11" db="EMBL/GenBank/DDBJ databases">
        <authorList>
            <person name="Shukria A."/>
            <person name="Stevens D.C."/>
        </authorList>
    </citation>
    <scope>NUCLEOTIDE SEQUENCE [LARGE SCALE GENOMIC DNA]</scope>
    <source>
        <strain evidence="3">Cbfe23</strain>
    </source>
</reference>
<feature type="chain" id="PRO_5010347786" description="Lipoprotein" evidence="1">
    <location>
        <begin position="31"/>
        <end position="139"/>
    </location>
</feature>
<gene>
    <name evidence="2" type="ORF">BON30_08110</name>
</gene>
<name>A0A1L9BF49_9BACT</name>
<dbReference type="EMBL" id="MPIN01000002">
    <property type="protein sequence ID" value="OJH40877.1"/>
    <property type="molecule type" value="Genomic_DNA"/>
</dbReference>
<sequence>MLVVRKGGYAVLACLALMAVACGGSFPDSAEGSLAEKSSALGGCAASPTCDETATTASPPEQCRLEYVRCLDVTGDEVVCREQLSRCLQAHPPPPAPLPTQPTEAQCRLEYARCFEVTGDEVVCGERLSQCLANVPPTP</sequence>
<dbReference type="PROSITE" id="PS51257">
    <property type="entry name" value="PROKAR_LIPOPROTEIN"/>
    <property type="match status" value="1"/>
</dbReference>
<protein>
    <recommendedName>
        <fullName evidence="4">Lipoprotein</fullName>
    </recommendedName>
</protein>
<reference evidence="2 3" key="2">
    <citation type="submission" date="2016-12" db="EMBL/GenBank/DDBJ databases">
        <title>Draft Genome Sequence of Cystobacter ferrugineus Strain Cbfe23.</title>
        <authorList>
            <person name="Akbar S."/>
            <person name="Dowd S.E."/>
            <person name="Stevens D.C."/>
        </authorList>
    </citation>
    <scope>NUCLEOTIDE SEQUENCE [LARGE SCALE GENOMIC DNA]</scope>
    <source>
        <strain evidence="2 3">Cbfe23</strain>
    </source>
</reference>
<organism evidence="2 3">
    <name type="scientific">Cystobacter ferrugineus</name>
    <dbReference type="NCBI Taxonomy" id="83449"/>
    <lineage>
        <taxon>Bacteria</taxon>
        <taxon>Pseudomonadati</taxon>
        <taxon>Myxococcota</taxon>
        <taxon>Myxococcia</taxon>
        <taxon>Myxococcales</taxon>
        <taxon>Cystobacterineae</taxon>
        <taxon>Archangiaceae</taxon>
        <taxon>Cystobacter</taxon>
    </lineage>
</organism>
<evidence type="ECO:0000313" key="3">
    <source>
        <dbReference type="Proteomes" id="UP000182229"/>
    </source>
</evidence>
<evidence type="ECO:0000256" key="1">
    <source>
        <dbReference type="SAM" id="SignalP"/>
    </source>
</evidence>
<proteinExistence type="predicted"/>
<dbReference type="Proteomes" id="UP000182229">
    <property type="component" value="Unassembled WGS sequence"/>
</dbReference>
<evidence type="ECO:0008006" key="4">
    <source>
        <dbReference type="Google" id="ProtNLM"/>
    </source>
</evidence>
<dbReference type="STRING" id="83449.BON30_08110"/>
<evidence type="ECO:0000313" key="2">
    <source>
        <dbReference type="EMBL" id="OJH40877.1"/>
    </source>
</evidence>
<keyword evidence="1" id="KW-0732">Signal</keyword>
<dbReference type="AlphaFoldDB" id="A0A1L9BF49"/>
<comment type="caution">
    <text evidence="2">The sequence shown here is derived from an EMBL/GenBank/DDBJ whole genome shotgun (WGS) entry which is preliminary data.</text>
</comment>
<feature type="signal peptide" evidence="1">
    <location>
        <begin position="1"/>
        <end position="30"/>
    </location>
</feature>
<accession>A0A1L9BF49</accession>
<dbReference type="RefSeq" id="WP_071897316.1">
    <property type="nucleotide sequence ID" value="NZ_MPIN01000002.1"/>
</dbReference>